<accession>A0A428X5V4</accession>
<evidence type="ECO:0000259" key="1">
    <source>
        <dbReference type="Pfam" id="PF12697"/>
    </source>
</evidence>
<organism evidence="2 3">
    <name type="scientific">Amycolatopsis balhimycina DSM 5908</name>
    <dbReference type="NCBI Taxonomy" id="1081091"/>
    <lineage>
        <taxon>Bacteria</taxon>
        <taxon>Bacillati</taxon>
        <taxon>Actinomycetota</taxon>
        <taxon>Actinomycetes</taxon>
        <taxon>Pseudonocardiales</taxon>
        <taxon>Pseudonocardiaceae</taxon>
        <taxon>Amycolatopsis</taxon>
    </lineage>
</organism>
<dbReference type="RefSeq" id="WP_026469396.1">
    <property type="nucleotide sequence ID" value="NZ_QHHU01000001.1"/>
</dbReference>
<gene>
    <name evidence="2" type="ORF">DMA12_00625</name>
</gene>
<evidence type="ECO:0000313" key="2">
    <source>
        <dbReference type="EMBL" id="RSM50703.1"/>
    </source>
</evidence>
<protein>
    <submittedName>
        <fullName evidence="2">Alpha/beta hydrolase</fullName>
    </submittedName>
</protein>
<evidence type="ECO:0000313" key="3">
    <source>
        <dbReference type="Proteomes" id="UP000286716"/>
    </source>
</evidence>
<dbReference type="PANTHER" id="PTHR37017:SF11">
    <property type="entry name" value="ESTERASE_LIPASE_THIOESTERASE DOMAIN-CONTAINING PROTEIN"/>
    <property type="match status" value="1"/>
</dbReference>
<dbReference type="AlphaFoldDB" id="A0A428X5V4"/>
<dbReference type="EMBL" id="QHHU01000001">
    <property type="protein sequence ID" value="RSM50703.1"/>
    <property type="molecule type" value="Genomic_DNA"/>
</dbReference>
<sequence length="225" mass="23852">MSTYVLIHGGGDGGWSWHLVAAELRARGHEVVAPDLPGDDASATLTDYADAVVEAVGDRTDLVVVGHSFGGFTAPLVADRLAAGLLVMVAAMIPAPGESPGDWGSNTGCGEAVRAQAARDGGRTGHADPFVGFYHDVPRPLAEKALSKERAHPSPAAMREPWPLDAWPDIPTRFVLCREDRCFPPDFLRGLAAERLGLVPDEIAAGHCVALSRPTELADLLESYR</sequence>
<dbReference type="Pfam" id="PF12697">
    <property type="entry name" value="Abhydrolase_6"/>
    <property type="match status" value="1"/>
</dbReference>
<feature type="domain" description="AB hydrolase-1" evidence="1">
    <location>
        <begin position="5"/>
        <end position="219"/>
    </location>
</feature>
<keyword evidence="2" id="KW-0378">Hydrolase</keyword>
<dbReference type="Gene3D" id="3.40.50.1820">
    <property type="entry name" value="alpha/beta hydrolase"/>
    <property type="match status" value="1"/>
</dbReference>
<dbReference type="GO" id="GO:0016787">
    <property type="term" value="F:hydrolase activity"/>
    <property type="evidence" value="ECO:0007669"/>
    <property type="project" value="UniProtKB-KW"/>
</dbReference>
<proteinExistence type="predicted"/>
<dbReference type="PANTHER" id="PTHR37017">
    <property type="entry name" value="AB HYDROLASE-1 DOMAIN-CONTAINING PROTEIN-RELATED"/>
    <property type="match status" value="1"/>
</dbReference>
<dbReference type="OrthoDB" id="9773549at2"/>
<dbReference type="InterPro" id="IPR000073">
    <property type="entry name" value="AB_hydrolase_1"/>
</dbReference>
<reference evidence="2 3" key="1">
    <citation type="submission" date="2018-05" db="EMBL/GenBank/DDBJ databases">
        <title>Evolution of GPA BGCs.</title>
        <authorList>
            <person name="Waglechner N."/>
            <person name="Wright G.D."/>
        </authorList>
    </citation>
    <scope>NUCLEOTIDE SEQUENCE [LARGE SCALE GENOMIC DNA]</scope>
    <source>
        <strain evidence="2 3">DSM 5908</strain>
    </source>
</reference>
<keyword evidence="3" id="KW-1185">Reference proteome</keyword>
<dbReference type="InterPro" id="IPR029058">
    <property type="entry name" value="AB_hydrolase_fold"/>
</dbReference>
<dbReference type="InterPro" id="IPR052897">
    <property type="entry name" value="Sec-Metab_Biosynth_Hydrolase"/>
</dbReference>
<dbReference type="SUPFAM" id="SSF53474">
    <property type="entry name" value="alpha/beta-Hydrolases"/>
    <property type="match status" value="1"/>
</dbReference>
<dbReference type="Proteomes" id="UP000286716">
    <property type="component" value="Unassembled WGS sequence"/>
</dbReference>
<name>A0A428X5V4_AMYBA</name>
<comment type="caution">
    <text evidence="2">The sequence shown here is derived from an EMBL/GenBank/DDBJ whole genome shotgun (WGS) entry which is preliminary data.</text>
</comment>